<dbReference type="GO" id="GO:0000209">
    <property type="term" value="P:protein polyubiquitination"/>
    <property type="evidence" value="ECO:0007669"/>
    <property type="project" value="InterPro"/>
</dbReference>
<dbReference type="InterPro" id="IPR017907">
    <property type="entry name" value="Znf_RING_CS"/>
</dbReference>
<feature type="region of interest" description="Disordered" evidence="6">
    <location>
        <begin position="372"/>
        <end position="443"/>
    </location>
</feature>
<keyword evidence="2 5" id="KW-0479">Metal-binding</keyword>
<keyword evidence="10" id="KW-1185">Reference proteome</keyword>
<feature type="region of interest" description="Disordered" evidence="6">
    <location>
        <begin position="467"/>
        <end position="493"/>
    </location>
</feature>
<dbReference type="Gene3D" id="3.30.40.10">
    <property type="entry name" value="Zinc/RING finger domain, C3HC4 (zinc finger)"/>
    <property type="match status" value="1"/>
</dbReference>
<name>A0A9Q5HST5_SANBA</name>
<feature type="domain" description="C3H1-type" evidence="8">
    <location>
        <begin position="76"/>
        <end position="108"/>
    </location>
</feature>
<feature type="zinc finger region" description="C3H1-type" evidence="5">
    <location>
        <begin position="76"/>
        <end position="108"/>
    </location>
</feature>
<evidence type="ECO:0000256" key="1">
    <source>
        <dbReference type="ARBA" id="ARBA00022679"/>
    </source>
</evidence>
<feature type="compositionally biased region" description="Basic and acidic residues" evidence="6">
    <location>
        <begin position="395"/>
        <end position="416"/>
    </location>
</feature>
<evidence type="ECO:0000313" key="10">
    <source>
        <dbReference type="Proteomes" id="UP000757232"/>
    </source>
</evidence>
<feature type="compositionally biased region" description="Polar residues" evidence="6">
    <location>
        <begin position="473"/>
        <end position="484"/>
    </location>
</feature>
<evidence type="ECO:0000256" key="6">
    <source>
        <dbReference type="SAM" id="MobiDB-lite"/>
    </source>
</evidence>
<feature type="region of interest" description="Disordered" evidence="6">
    <location>
        <begin position="207"/>
        <end position="234"/>
    </location>
</feature>
<dbReference type="PANTHER" id="PTHR11224">
    <property type="entry name" value="MAKORIN-RELATED"/>
    <property type="match status" value="1"/>
</dbReference>
<gene>
    <name evidence="9" type="ORF">A7U60_g7604</name>
</gene>
<dbReference type="InterPro" id="IPR000571">
    <property type="entry name" value="Znf_CCCH"/>
</dbReference>
<evidence type="ECO:0000256" key="4">
    <source>
        <dbReference type="ARBA" id="ARBA00022833"/>
    </source>
</evidence>
<dbReference type="GO" id="GO:0061630">
    <property type="term" value="F:ubiquitin protein ligase activity"/>
    <property type="evidence" value="ECO:0007669"/>
    <property type="project" value="InterPro"/>
</dbReference>
<evidence type="ECO:0000256" key="5">
    <source>
        <dbReference type="PROSITE-ProRule" id="PRU00723"/>
    </source>
</evidence>
<feature type="compositionally biased region" description="Polar residues" evidence="6">
    <location>
        <begin position="421"/>
        <end position="439"/>
    </location>
</feature>
<dbReference type="InterPro" id="IPR001841">
    <property type="entry name" value="Znf_RING"/>
</dbReference>
<evidence type="ECO:0000256" key="2">
    <source>
        <dbReference type="ARBA" id="ARBA00022723"/>
    </source>
</evidence>
<dbReference type="OrthoDB" id="250836at2759"/>
<dbReference type="InterPro" id="IPR013083">
    <property type="entry name" value="Znf_RING/FYVE/PHD"/>
</dbReference>
<dbReference type="PROSITE" id="PS50103">
    <property type="entry name" value="ZF_C3H1"/>
    <property type="match status" value="1"/>
</dbReference>
<evidence type="ECO:0000313" key="9">
    <source>
        <dbReference type="EMBL" id="OCB85299.1"/>
    </source>
</evidence>
<keyword evidence="3 5" id="KW-0863">Zinc-finger</keyword>
<dbReference type="AlphaFoldDB" id="A0A9Q5HST5"/>
<organism evidence="9 10">
    <name type="scientific">Sanghuangporus baumii</name>
    <name type="common">Phellinus baumii</name>
    <dbReference type="NCBI Taxonomy" id="108892"/>
    <lineage>
        <taxon>Eukaryota</taxon>
        <taxon>Fungi</taxon>
        <taxon>Dikarya</taxon>
        <taxon>Basidiomycota</taxon>
        <taxon>Agaricomycotina</taxon>
        <taxon>Agaricomycetes</taxon>
        <taxon>Hymenochaetales</taxon>
        <taxon>Hymenochaetaceae</taxon>
        <taxon>Sanghuangporus</taxon>
    </lineage>
</organism>
<evidence type="ECO:0000259" key="7">
    <source>
        <dbReference type="PROSITE" id="PS50089"/>
    </source>
</evidence>
<protein>
    <recommendedName>
        <fullName evidence="11">RING-type E3 ubiquitin transferase</fullName>
    </recommendedName>
</protein>
<accession>A0A9Q5HST5</accession>
<dbReference type="EMBL" id="LNZH02000210">
    <property type="protein sequence ID" value="OCB85299.1"/>
    <property type="molecule type" value="Genomic_DNA"/>
</dbReference>
<proteinExistence type="predicted"/>
<dbReference type="PROSITE" id="PS00518">
    <property type="entry name" value="ZF_RING_1"/>
    <property type="match status" value="1"/>
</dbReference>
<dbReference type="PANTHER" id="PTHR11224:SF10">
    <property type="entry name" value="IP09428P-RELATED"/>
    <property type="match status" value="1"/>
</dbReference>
<sequence>MRPFPSGTEDCSHVFCLECIRGWRDPSGKSQDIVISGNTKRCPYCRKSSKFVTPSSVFYPDGDPLKATTIANYRASMSRIPCKYFERSLPGSRFCPFGKDCFYQHKELDGTDFVFERGADYYMSKRGRLRDRRADATFVDLLASLQRRRLDLDLLQAATALRPDLRAHIESVFSRIRRNLRNIGQNLSDTLRSDIIEHLESFDTLTMSSEDDHVEEAQVPSSRPSILATPEDSAPTSALPLTRAFMDRNIPSEYVDSLLDVAESENEEHDSHETSIGSLSTRSRRHSLPDLANLLNWTSQSDVSVQIVRESEIMRFADSEQEALDESEHLNIDERQEGIVPSGSALSDDTAVPESYLSSVFSAQHLISSGPVIDQEANPNDERPSLPADASPSDDDIRTPGCEPRRKPETRSDPAARRAKSSNNITSCNGRRNGGQTFVTDGRGRVVATDDSAHADSASLAFWGTPDIAPQLDSANETNEQASVGSGPLDDLD</sequence>
<evidence type="ECO:0008006" key="11">
    <source>
        <dbReference type="Google" id="ProtNLM"/>
    </source>
</evidence>
<dbReference type="InterPro" id="IPR045072">
    <property type="entry name" value="MKRN-like"/>
</dbReference>
<keyword evidence="1" id="KW-0808">Transferase</keyword>
<dbReference type="Proteomes" id="UP000757232">
    <property type="component" value="Unassembled WGS sequence"/>
</dbReference>
<comment type="caution">
    <text evidence="9">The sequence shown here is derived from an EMBL/GenBank/DDBJ whole genome shotgun (WGS) entry which is preliminary data.</text>
</comment>
<evidence type="ECO:0000256" key="3">
    <source>
        <dbReference type="ARBA" id="ARBA00022771"/>
    </source>
</evidence>
<dbReference type="GO" id="GO:0008270">
    <property type="term" value="F:zinc ion binding"/>
    <property type="evidence" value="ECO:0007669"/>
    <property type="project" value="UniProtKB-KW"/>
</dbReference>
<evidence type="ECO:0000259" key="8">
    <source>
        <dbReference type="PROSITE" id="PS50103"/>
    </source>
</evidence>
<keyword evidence="4 5" id="KW-0862">Zinc</keyword>
<dbReference type="SUPFAM" id="SSF57850">
    <property type="entry name" value="RING/U-box"/>
    <property type="match status" value="1"/>
</dbReference>
<dbReference type="PROSITE" id="PS50089">
    <property type="entry name" value="ZF_RING_2"/>
    <property type="match status" value="1"/>
</dbReference>
<reference evidence="9" key="1">
    <citation type="submission" date="2016-06" db="EMBL/GenBank/DDBJ databases">
        <title>Draft Genome sequence of the fungus Inonotus baumii.</title>
        <authorList>
            <person name="Zhu H."/>
            <person name="Lin W."/>
        </authorList>
    </citation>
    <scope>NUCLEOTIDE SEQUENCE</scope>
    <source>
        <strain evidence="9">821</strain>
    </source>
</reference>
<feature type="domain" description="RING-type" evidence="7">
    <location>
        <begin position="11"/>
        <end position="46"/>
    </location>
</feature>